<dbReference type="Proteomes" id="UP001519460">
    <property type="component" value="Unassembled WGS sequence"/>
</dbReference>
<comment type="caution">
    <text evidence="1">The sequence shown here is derived from an EMBL/GenBank/DDBJ whole genome shotgun (WGS) entry which is preliminary data.</text>
</comment>
<name>A0ABD0J2Y8_9CAEN</name>
<accession>A0ABD0J2Y8</accession>
<evidence type="ECO:0000313" key="1">
    <source>
        <dbReference type="EMBL" id="KAK7454699.1"/>
    </source>
</evidence>
<gene>
    <name evidence="1" type="ORF">BaRGS_00039545</name>
</gene>
<evidence type="ECO:0000313" key="2">
    <source>
        <dbReference type="Proteomes" id="UP001519460"/>
    </source>
</evidence>
<organism evidence="1 2">
    <name type="scientific">Batillaria attramentaria</name>
    <dbReference type="NCBI Taxonomy" id="370345"/>
    <lineage>
        <taxon>Eukaryota</taxon>
        <taxon>Metazoa</taxon>
        <taxon>Spiralia</taxon>
        <taxon>Lophotrochozoa</taxon>
        <taxon>Mollusca</taxon>
        <taxon>Gastropoda</taxon>
        <taxon>Caenogastropoda</taxon>
        <taxon>Sorbeoconcha</taxon>
        <taxon>Cerithioidea</taxon>
        <taxon>Batillariidae</taxon>
        <taxon>Batillaria</taxon>
    </lineage>
</organism>
<protein>
    <submittedName>
        <fullName evidence="1">Uncharacterized protein</fullName>
    </submittedName>
</protein>
<keyword evidence="2" id="KW-1185">Reference proteome</keyword>
<dbReference type="AlphaFoldDB" id="A0ABD0J2Y8"/>
<proteinExistence type="predicted"/>
<reference evidence="1 2" key="1">
    <citation type="journal article" date="2023" name="Sci. Data">
        <title>Genome assembly of the Korean intertidal mud-creeper Batillaria attramentaria.</title>
        <authorList>
            <person name="Patra A.K."/>
            <person name="Ho P.T."/>
            <person name="Jun S."/>
            <person name="Lee S.J."/>
            <person name="Kim Y."/>
            <person name="Won Y.J."/>
        </authorList>
    </citation>
    <scope>NUCLEOTIDE SEQUENCE [LARGE SCALE GENOMIC DNA]</scope>
    <source>
        <strain evidence="1">Wonlab-2016</strain>
    </source>
</reference>
<sequence>MQATENKFAKNCETAYEGCNKQRNIVLGTATEYTLLASGRFQLLTIDHDSKSDVTITVRVANGYRVETSVAVTHIADSDDAGCYVEYLCWQACDNKATVIHDRIDADKIVLYTEIGEVESVGRWVRHDINRQLDWCSLVVHA</sequence>
<dbReference type="EMBL" id="JACVVK020000699">
    <property type="protein sequence ID" value="KAK7454699.1"/>
    <property type="molecule type" value="Genomic_DNA"/>
</dbReference>